<dbReference type="InterPro" id="IPR051396">
    <property type="entry name" value="Bact_Antivir_Def_Nuclease"/>
</dbReference>
<dbReference type="RefSeq" id="WP_007546079.1">
    <property type="nucleotide sequence ID" value="NZ_ABZS01000033.1"/>
</dbReference>
<dbReference type="Proteomes" id="UP000005540">
    <property type="component" value="Unassembled WGS sequence"/>
</dbReference>
<evidence type="ECO:0000259" key="1">
    <source>
        <dbReference type="Pfam" id="PF13175"/>
    </source>
</evidence>
<dbReference type="InterPro" id="IPR027417">
    <property type="entry name" value="P-loop_NTPase"/>
</dbReference>
<evidence type="ECO:0000313" key="2">
    <source>
        <dbReference type="EMBL" id="EEP60993.1"/>
    </source>
</evidence>
<keyword evidence="3" id="KW-1185">Reference proteome</keyword>
<comment type="caution">
    <text evidence="2">The sequence shown here is derived from an EMBL/GenBank/DDBJ whole genome shotgun (WGS) entry which is preliminary data.</text>
</comment>
<sequence>MERLKVKNFLAIKEADFEVKKFNVIIGKQATGKSTLTRLIHFFRESLKECLDSVALLGILNYGNSNFEKIFIDNLYSYFPGYLWENQKFNINYKLKDVEVKISNDNSKPKITVNETFKELLSIIKEFDEERMTKKDFFLFSRSDLIRWYLNSKNELKDSFYKIYVEENFYIPSGRSFFLTLRANTYTLNYIPELKKLNLDPTLRQFGMLYEKGIYLFDKVVSKYKAEYSDFLKDLNKICGGNLISHSDNVFIELENGVKVKIEDTSSGQQEITPVLMILLTHSLEKEMNDLFTIEEPEAHLFPETQRDVIFFISKVCNTFNKSVIITTHSPYILSAFNILLLANDIMNEKNKGKIERIIGRNTAIKFEDIEAHTIEDGILKSFLNHETKLLDTNIIDKATEAFEDLFDKLNEIGMEG</sequence>
<dbReference type="AlphaFoldDB" id="C4FIU5"/>
<proteinExistence type="predicted"/>
<dbReference type="Pfam" id="PF13175">
    <property type="entry name" value="AAA_15"/>
    <property type="match status" value="1"/>
</dbReference>
<dbReference type="PANTHER" id="PTHR43581:SF4">
    <property type="entry name" value="ATP_GTP PHOSPHATASE"/>
    <property type="match status" value="1"/>
</dbReference>
<gene>
    <name evidence="2" type="ORF">SULYE_0485</name>
</gene>
<accession>C4FIU5</accession>
<dbReference type="EMBL" id="ABZS01000033">
    <property type="protein sequence ID" value="EEP60993.1"/>
    <property type="molecule type" value="Genomic_DNA"/>
</dbReference>
<feature type="domain" description="Endonuclease GajA/Old nuclease/RecF-like AAA" evidence="1">
    <location>
        <begin position="221"/>
        <end position="333"/>
    </location>
</feature>
<dbReference type="PANTHER" id="PTHR43581">
    <property type="entry name" value="ATP/GTP PHOSPHATASE"/>
    <property type="match status" value="1"/>
</dbReference>
<dbReference type="SUPFAM" id="SSF52540">
    <property type="entry name" value="P-loop containing nucleoside triphosphate hydrolases"/>
    <property type="match status" value="1"/>
</dbReference>
<reference evidence="2 3" key="1">
    <citation type="submission" date="2009-04" db="EMBL/GenBank/DDBJ databases">
        <authorList>
            <person name="Reysenbach A.-L."/>
            <person name="Heidelberg J.F."/>
            <person name="Nelson W.C."/>
        </authorList>
    </citation>
    <scope>NUCLEOTIDE SEQUENCE [LARGE SCALE GENOMIC DNA]</scope>
    <source>
        <strain evidence="2 3">SS-5</strain>
    </source>
</reference>
<organism evidence="2 3">
    <name type="scientific">Sulfurihydrogenibium yellowstonense SS-5</name>
    <dbReference type="NCBI Taxonomy" id="432331"/>
    <lineage>
        <taxon>Bacteria</taxon>
        <taxon>Pseudomonadati</taxon>
        <taxon>Aquificota</taxon>
        <taxon>Aquificia</taxon>
        <taxon>Aquificales</taxon>
        <taxon>Hydrogenothermaceae</taxon>
        <taxon>Sulfurihydrogenibium</taxon>
    </lineage>
</organism>
<evidence type="ECO:0000313" key="3">
    <source>
        <dbReference type="Proteomes" id="UP000005540"/>
    </source>
</evidence>
<name>C4FIU5_9AQUI</name>
<protein>
    <recommendedName>
        <fullName evidence="1">Endonuclease GajA/Old nuclease/RecF-like AAA domain-containing protein</fullName>
    </recommendedName>
</protein>
<dbReference type="InterPro" id="IPR041685">
    <property type="entry name" value="AAA_GajA/Old/RecF-like"/>
</dbReference>
<dbReference type="Gene3D" id="3.40.50.300">
    <property type="entry name" value="P-loop containing nucleotide triphosphate hydrolases"/>
    <property type="match status" value="1"/>
</dbReference>